<dbReference type="GO" id="GO:0051601">
    <property type="term" value="P:exocyst localization"/>
    <property type="evidence" value="ECO:0007669"/>
    <property type="project" value="TreeGrafter"/>
</dbReference>
<keyword evidence="2" id="KW-0813">Transport</keyword>
<keyword evidence="7" id="KW-1185">Reference proteome</keyword>
<dbReference type="EMBL" id="CAJNOJ010000005">
    <property type="protein sequence ID" value="CAF0750607.1"/>
    <property type="molecule type" value="Genomic_DNA"/>
</dbReference>
<organism evidence="6 7">
    <name type="scientific">Adineta ricciae</name>
    <name type="common">Rotifer</name>
    <dbReference type="NCBI Taxonomy" id="249248"/>
    <lineage>
        <taxon>Eukaryota</taxon>
        <taxon>Metazoa</taxon>
        <taxon>Spiralia</taxon>
        <taxon>Gnathifera</taxon>
        <taxon>Rotifera</taxon>
        <taxon>Eurotatoria</taxon>
        <taxon>Bdelloidea</taxon>
        <taxon>Adinetida</taxon>
        <taxon>Adinetidae</taxon>
        <taxon>Adineta</taxon>
    </lineage>
</organism>
<dbReference type="AlphaFoldDB" id="A0A814P414"/>
<comment type="caution">
    <text evidence="6">The sequence shown here is derived from an EMBL/GenBank/DDBJ whole genome shotgun (WGS) entry which is preliminary data.</text>
</comment>
<dbReference type="InterPro" id="IPR042532">
    <property type="entry name" value="EXOC3/Sec6_C"/>
</dbReference>
<dbReference type="Gene3D" id="1.10.357.50">
    <property type="match status" value="1"/>
</dbReference>
<dbReference type="Pfam" id="PF06046">
    <property type="entry name" value="Sec6"/>
    <property type="match status" value="1"/>
</dbReference>
<proteinExistence type="inferred from homology"/>
<evidence type="ECO:0000256" key="1">
    <source>
        <dbReference type="ARBA" id="ARBA00009447"/>
    </source>
</evidence>
<evidence type="ECO:0008006" key="8">
    <source>
        <dbReference type="Google" id="ProtNLM"/>
    </source>
</evidence>
<sequence>MESLAGVTAPRISNSGGKLLDETPNEAETDALRTIQAKLEKPEDLERLDQLQTAAFQRKCALDEQLRTAVQSQLEDINTGITQLQNSLHSMRMIEHKIYETDAILQKIISLQSKLDELRHEADTYQQLARAQANLDHIIRTPENVNKTDDLLAHEKLLQAHQLVMEIENTRNYLLFELHRAQDKDSHADDIQLVSKYFADHQRLVRQLEQSISFRISQWYHSVISAPEQLVTALRLIEREEQVDRFWAQKKELTGFSPPDRPRQWRMLCFELLRKSVKHRIEGIQLETKEEEQCWLTRHFDRCRLMFVQDFRIITKNCSRCFPKQYDIVNRFLGYYHNCLKEHITEICDPKQRNEGEALTIAEVFALLTFVHDYQDTECLRNPELRLDISHLSPLLEKDLSVAVTDVFINEMKRKVAEWMSNTISRETKDWYALTKVDLTSDHYYYTPMPRTLNNLIIQTLDMAKRMSNEICQITLEMILEKLNEFHISYMNEIDLYKKKYFADRQSFGDCFTKQMVANANDCESMSTVIDILRNYDRNDLDDLSFSSQQQLNRYENIAKAFKQIAKSCCDIILQEIEVDTSNSLKGLFTREWLSATAKSHCGTIIETTRDYWSSELTHLKKALLAYLFYTWHKHILARYLRNVLSQSITIKFERPHERRRCAAQLRSEASLLDKEFNSWIGRSSEDAIEYHFHILSNIGDILEQTDLDSIVLELATLAKKYPSLTKEQVIQILILRGDFTKQEARDKADAALANMPRVNQGILSEVSEIINQIK</sequence>
<accession>A0A814P414</accession>
<protein>
    <recommendedName>
        <fullName evidence="8">Exocyst complex component Sec6</fullName>
    </recommendedName>
</protein>
<dbReference type="GO" id="GO:0006887">
    <property type="term" value="P:exocytosis"/>
    <property type="evidence" value="ECO:0007669"/>
    <property type="project" value="UniProtKB-KW"/>
</dbReference>
<dbReference type="OrthoDB" id="10047020at2759"/>
<evidence type="ECO:0000313" key="6">
    <source>
        <dbReference type="EMBL" id="CAF1102497.1"/>
    </source>
</evidence>
<dbReference type="EMBL" id="CAJNOR010001230">
    <property type="protein sequence ID" value="CAF1102497.1"/>
    <property type="molecule type" value="Genomic_DNA"/>
</dbReference>
<dbReference type="Gene3D" id="1.10.357.70">
    <property type="entry name" value="Exocyst complex component Sec6, C-terminal domain"/>
    <property type="match status" value="1"/>
</dbReference>
<evidence type="ECO:0000256" key="4">
    <source>
        <dbReference type="SAM" id="MobiDB-lite"/>
    </source>
</evidence>
<name>A0A814P414_ADIRI</name>
<dbReference type="InterPro" id="IPR010326">
    <property type="entry name" value="EXOC3/Sec6"/>
</dbReference>
<keyword evidence="3" id="KW-0268">Exocytosis</keyword>
<reference evidence="6" key="1">
    <citation type="submission" date="2021-02" db="EMBL/GenBank/DDBJ databases">
        <authorList>
            <person name="Nowell W R."/>
        </authorList>
    </citation>
    <scope>NUCLEOTIDE SEQUENCE</scope>
</reference>
<dbReference type="PANTHER" id="PTHR21292">
    <property type="entry name" value="EXOCYST COMPLEX COMPONENT SEC6-RELATED"/>
    <property type="match status" value="1"/>
</dbReference>
<evidence type="ECO:0000313" key="7">
    <source>
        <dbReference type="Proteomes" id="UP000663828"/>
    </source>
</evidence>
<dbReference type="Proteomes" id="UP000663852">
    <property type="component" value="Unassembled WGS sequence"/>
</dbReference>
<evidence type="ECO:0000256" key="3">
    <source>
        <dbReference type="ARBA" id="ARBA00022483"/>
    </source>
</evidence>
<dbReference type="PANTHER" id="PTHR21292:SF1">
    <property type="entry name" value="EXOCYST COMPLEX COMPONENT 3"/>
    <property type="match status" value="1"/>
</dbReference>
<feature type="region of interest" description="Disordered" evidence="4">
    <location>
        <begin position="1"/>
        <end position="25"/>
    </location>
</feature>
<dbReference type="GO" id="GO:0000145">
    <property type="term" value="C:exocyst"/>
    <property type="evidence" value="ECO:0007669"/>
    <property type="project" value="InterPro"/>
</dbReference>
<dbReference type="Proteomes" id="UP000663828">
    <property type="component" value="Unassembled WGS sequence"/>
</dbReference>
<dbReference type="GO" id="GO:0000149">
    <property type="term" value="F:SNARE binding"/>
    <property type="evidence" value="ECO:0007669"/>
    <property type="project" value="TreeGrafter"/>
</dbReference>
<evidence type="ECO:0000256" key="2">
    <source>
        <dbReference type="ARBA" id="ARBA00022448"/>
    </source>
</evidence>
<comment type="similarity">
    <text evidence="1">Belongs to the SEC6 family.</text>
</comment>
<evidence type="ECO:0000313" key="5">
    <source>
        <dbReference type="EMBL" id="CAF0750607.1"/>
    </source>
</evidence>
<gene>
    <name evidence="5" type="ORF">EDS130_LOCUS2262</name>
    <name evidence="6" type="ORF">XAT740_LOCUS18430</name>
</gene>